<name>A0AAV4DFX3_9GAST</name>
<reference evidence="1 2" key="1">
    <citation type="journal article" date="2021" name="Elife">
        <title>Chloroplast acquisition without the gene transfer in kleptoplastic sea slugs, Plakobranchus ocellatus.</title>
        <authorList>
            <person name="Maeda T."/>
            <person name="Takahashi S."/>
            <person name="Yoshida T."/>
            <person name="Shimamura S."/>
            <person name="Takaki Y."/>
            <person name="Nagai Y."/>
            <person name="Toyoda A."/>
            <person name="Suzuki Y."/>
            <person name="Arimoto A."/>
            <person name="Ishii H."/>
            <person name="Satoh N."/>
            <person name="Nishiyama T."/>
            <person name="Hasebe M."/>
            <person name="Maruyama T."/>
            <person name="Minagawa J."/>
            <person name="Obokata J."/>
            <person name="Shigenobu S."/>
        </authorList>
    </citation>
    <scope>NUCLEOTIDE SEQUENCE [LARGE SCALE GENOMIC DNA]</scope>
</reference>
<dbReference type="Proteomes" id="UP000735302">
    <property type="component" value="Unassembled WGS sequence"/>
</dbReference>
<dbReference type="AlphaFoldDB" id="A0AAV4DFX3"/>
<organism evidence="1 2">
    <name type="scientific">Plakobranchus ocellatus</name>
    <dbReference type="NCBI Taxonomy" id="259542"/>
    <lineage>
        <taxon>Eukaryota</taxon>
        <taxon>Metazoa</taxon>
        <taxon>Spiralia</taxon>
        <taxon>Lophotrochozoa</taxon>
        <taxon>Mollusca</taxon>
        <taxon>Gastropoda</taxon>
        <taxon>Heterobranchia</taxon>
        <taxon>Euthyneura</taxon>
        <taxon>Panpulmonata</taxon>
        <taxon>Sacoglossa</taxon>
        <taxon>Placobranchoidea</taxon>
        <taxon>Plakobranchidae</taxon>
        <taxon>Plakobranchus</taxon>
    </lineage>
</organism>
<comment type="caution">
    <text evidence="1">The sequence shown here is derived from an EMBL/GenBank/DDBJ whole genome shotgun (WGS) entry which is preliminary data.</text>
</comment>
<evidence type="ECO:0000313" key="2">
    <source>
        <dbReference type="Proteomes" id="UP000735302"/>
    </source>
</evidence>
<protein>
    <submittedName>
        <fullName evidence="1">Uncharacterized protein</fullName>
    </submittedName>
</protein>
<accession>A0AAV4DFX3</accession>
<sequence>MVATVDSSNRRLCSFIQGKIILLGIISKECPAETSSKSGRHANYDDEIASLPLSVKPALGTVTAPGSLRIVPLLLSEELEGRSGNLSGFIFIMK</sequence>
<keyword evidence="2" id="KW-1185">Reference proteome</keyword>
<dbReference type="EMBL" id="BLXT01007853">
    <property type="protein sequence ID" value="GFO43071.1"/>
    <property type="molecule type" value="Genomic_DNA"/>
</dbReference>
<gene>
    <name evidence="1" type="ORF">PoB_006957600</name>
</gene>
<evidence type="ECO:0000313" key="1">
    <source>
        <dbReference type="EMBL" id="GFO43071.1"/>
    </source>
</evidence>
<proteinExistence type="predicted"/>